<evidence type="ECO:0000256" key="2">
    <source>
        <dbReference type="ARBA" id="ARBA00023136"/>
    </source>
</evidence>
<dbReference type="PANTHER" id="PTHR30329:SF21">
    <property type="entry name" value="LIPOPROTEIN YIAD-RELATED"/>
    <property type="match status" value="1"/>
</dbReference>
<gene>
    <name evidence="6" type="ORF">LX87_05511</name>
</gene>
<dbReference type="PROSITE" id="PS51123">
    <property type="entry name" value="OMPA_2"/>
    <property type="match status" value="1"/>
</dbReference>
<dbReference type="InterPro" id="IPR050330">
    <property type="entry name" value="Bact_OuterMem_StrucFunc"/>
</dbReference>
<dbReference type="CDD" id="cd07185">
    <property type="entry name" value="OmpA_C-like"/>
    <property type="match status" value="1"/>
</dbReference>
<evidence type="ECO:0000256" key="3">
    <source>
        <dbReference type="ARBA" id="ARBA00023237"/>
    </source>
</evidence>
<protein>
    <submittedName>
        <fullName evidence="6">OmpA family protein</fullName>
    </submittedName>
</protein>
<dbReference type="EMBL" id="QLMC01000014">
    <property type="protein sequence ID" value="RAJ90082.1"/>
    <property type="molecule type" value="Genomic_DNA"/>
</dbReference>
<accession>A0A327WJN6</accession>
<dbReference type="InterPro" id="IPR006665">
    <property type="entry name" value="OmpA-like"/>
</dbReference>
<dbReference type="Gene3D" id="3.30.1330.60">
    <property type="entry name" value="OmpA-like domain"/>
    <property type="match status" value="1"/>
</dbReference>
<dbReference type="InterPro" id="IPR036737">
    <property type="entry name" value="OmpA-like_sf"/>
</dbReference>
<comment type="caution">
    <text evidence="6">The sequence shown here is derived from an EMBL/GenBank/DDBJ whole genome shotgun (WGS) entry which is preliminary data.</text>
</comment>
<keyword evidence="2 4" id="KW-0472">Membrane</keyword>
<dbReference type="Pfam" id="PF00691">
    <property type="entry name" value="OmpA"/>
    <property type="match status" value="1"/>
</dbReference>
<dbReference type="InterPro" id="IPR006664">
    <property type="entry name" value="OMP_bac"/>
</dbReference>
<name>A0A327WJN6_LARAB</name>
<feature type="domain" description="OmpA-like" evidence="5">
    <location>
        <begin position="241"/>
        <end position="358"/>
    </location>
</feature>
<evidence type="ECO:0000256" key="1">
    <source>
        <dbReference type="ARBA" id="ARBA00004442"/>
    </source>
</evidence>
<evidence type="ECO:0000259" key="5">
    <source>
        <dbReference type="PROSITE" id="PS51123"/>
    </source>
</evidence>
<evidence type="ECO:0000313" key="7">
    <source>
        <dbReference type="Proteomes" id="UP000248790"/>
    </source>
</evidence>
<dbReference type="Proteomes" id="UP000248790">
    <property type="component" value="Unassembled WGS sequence"/>
</dbReference>
<dbReference type="PANTHER" id="PTHR30329">
    <property type="entry name" value="STATOR ELEMENT OF FLAGELLAR MOTOR COMPLEX"/>
    <property type="match status" value="1"/>
</dbReference>
<organism evidence="6 7">
    <name type="scientific">Larkinella arboricola</name>
    <dbReference type="NCBI Taxonomy" id="643671"/>
    <lineage>
        <taxon>Bacteria</taxon>
        <taxon>Pseudomonadati</taxon>
        <taxon>Bacteroidota</taxon>
        <taxon>Cytophagia</taxon>
        <taxon>Cytophagales</taxon>
        <taxon>Spirosomataceae</taxon>
        <taxon>Larkinella</taxon>
    </lineage>
</organism>
<sequence>MPLRQKGESDLTTIAVFIPLLAVERQGKDKPYSQTEQTDYVHRKTASSAEKISKGTEQHSIFMIKDAVLNSPIEARVCFFFTKDSYMDCKESDSNGQVEYDFKEADIVALEVSAVGYQTFAGNLIVDAIDGRVLKHKIQLQRELTVLTVQTTSTSQCKLRADNKEITLSKIPGKPGWFCTYKVRPQLYELVVTDQSRTNRQSITLNNGLNYVQLPKKKVATSTSLSSTVDNTNYSIHSSIALLFSPDSIPMIYFQQGSYLLRSDSQEVLRQVAIYLKAHPNFTLQVTGHTDNVGEERKNKVLSDYRAVVAANFLILQGISESRLNKTGVGSKQPISPNDTEANKALNRRVSLKIINNL</sequence>
<reference evidence="6 7" key="1">
    <citation type="submission" date="2018-06" db="EMBL/GenBank/DDBJ databases">
        <title>Genomic Encyclopedia of Archaeal and Bacterial Type Strains, Phase II (KMG-II): from individual species to whole genera.</title>
        <authorList>
            <person name="Goeker M."/>
        </authorList>
    </citation>
    <scope>NUCLEOTIDE SEQUENCE [LARGE SCALE GENOMIC DNA]</scope>
    <source>
        <strain evidence="6 7">DSM 21851</strain>
    </source>
</reference>
<keyword evidence="3" id="KW-0998">Cell outer membrane</keyword>
<proteinExistence type="predicted"/>
<dbReference type="AlphaFoldDB" id="A0A327WJN6"/>
<comment type="subcellular location">
    <subcellularLocation>
        <location evidence="1">Cell outer membrane</location>
    </subcellularLocation>
</comment>
<dbReference type="PRINTS" id="PR01021">
    <property type="entry name" value="OMPADOMAIN"/>
</dbReference>
<dbReference type="GO" id="GO:0009279">
    <property type="term" value="C:cell outer membrane"/>
    <property type="evidence" value="ECO:0007669"/>
    <property type="project" value="UniProtKB-SubCell"/>
</dbReference>
<keyword evidence="7" id="KW-1185">Reference proteome</keyword>
<evidence type="ECO:0000313" key="6">
    <source>
        <dbReference type="EMBL" id="RAJ90082.1"/>
    </source>
</evidence>
<evidence type="ECO:0000256" key="4">
    <source>
        <dbReference type="PROSITE-ProRule" id="PRU00473"/>
    </source>
</evidence>
<dbReference type="SUPFAM" id="SSF103088">
    <property type="entry name" value="OmpA-like"/>
    <property type="match status" value="1"/>
</dbReference>